<dbReference type="Proteomes" id="UP000887580">
    <property type="component" value="Unplaced"/>
</dbReference>
<name>A0AC35F2X8_9BILA</name>
<evidence type="ECO:0000313" key="2">
    <source>
        <dbReference type="WBParaSite" id="PS1159_v2.g13206.t1"/>
    </source>
</evidence>
<dbReference type="WBParaSite" id="PS1159_v2.g13206.t1">
    <property type="protein sequence ID" value="PS1159_v2.g13206.t1"/>
    <property type="gene ID" value="PS1159_v2.g13206"/>
</dbReference>
<sequence>MEKTEIEMGLLEESKLEPAPLSAPTPIPIPPPSSTIPPRVVPTTLSVDPHPSDEVDPVPNIDLMSRILIGVAYFIFTITFPFSLLFCLTIISEYERGVWLRLGRLKEAVQPGVKFRLPIIDRIVAVDMRTKTLNVRPQSILSRDSVTVTVDAVIYTRIFNPLASVLNVVHEKQATELLGQTTLRNVLGTKSLAEILSHREAIAAEMKQVLDTATDAWGVKVERVEVKDVSLPQSMQRSMAAIAEAEREARARIIASESEEQASFALKRAAEGLSSTALQLRYLQTLNTISAEHSSTIVFPFPMDLLQLFGAPKA</sequence>
<protein>
    <submittedName>
        <fullName evidence="2">Band 7 domain-containing protein</fullName>
    </submittedName>
</protein>
<proteinExistence type="predicted"/>
<reference evidence="2" key="1">
    <citation type="submission" date="2022-11" db="UniProtKB">
        <authorList>
            <consortium name="WormBaseParasite"/>
        </authorList>
    </citation>
    <scope>IDENTIFICATION</scope>
</reference>
<organism evidence="1 2">
    <name type="scientific">Panagrolaimus sp. PS1159</name>
    <dbReference type="NCBI Taxonomy" id="55785"/>
    <lineage>
        <taxon>Eukaryota</taxon>
        <taxon>Metazoa</taxon>
        <taxon>Ecdysozoa</taxon>
        <taxon>Nematoda</taxon>
        <taxon>Chromadorea</taxon>
        <taxon>Rhabditida</taxon>
        <taxon>Tylenchina</taxon>
        <taxon>Panagrolaimomorpha</taxon>
        <taxon>Panagrolaimoidea</taxon>
        <taxon>Panagrolaimidae</taxon>
        <taxon>Panagrolaimus</taxon>
    </lineage>
</organism>
<accession>A0AC35F2X8</accession>
<evidence type="ECO:0000313" key="1">
    <source>
        <dbReference type="Proteomes" id="UP000887580"/>
    </source>
</evidence>